<sequence length="175" mass="19761">MKKKCLAQRLRHSPRHMRHSLRHMRLSDRCLCLFLLFLLLQSAWHIFLPPDLTKEFDAMDAMIRSSAATIFGYFISNAFGSMPEKSENEIPLESREKIPAESPSEEAPLPSGTNCRIRQQILIVAGVGFFSLVILTFVRMCTSPSQDAIASLSQFQDFLVGSIGFLVGHAKYERA</sequence>
<evidence type="ECO:0000256" key="2">
    <source>
        <dbReference type="SAM" id="Phobius"/>
    </source>
</evidence>
<keyword evidence="2" id="KW-0812">Transmembrane</keyword>
<keyword evidence="2" id="KW-0472">Membrane</keyword>
<feature type="transmembrane region" description="Helical" evidence="2">
    <location>
        <begin position="61"/>
        <end position="80"/>
    </location>
</feature>
<keyword evidence="2" id="KW-1133">Transmembrane helix</keyword>
<reference evidence="3 4" key="1">
    <citation type="submission" date="2016-11" db="EMBL/GenBank/DDBJ databases">
        <authorList>
            <person name="Jaros S."/>
            <person name="Januszkiewicz K."/>
            <person name="Wedrychowicz H."/>
        </authorList>
    </citation>
    <scope>NUCLEOTIDE SEQUENCE [LARGE SCALE GENOMIC DNA]</scope>
    <source>
        <strain evidence="3 4">DSM 14214</strain>
    </source>
</reference>
<dbReference type="OrthoDB" id="2067799at2"/>
<gene>
    <name evidence="3" type="ORF">SAMN02745138_02913</name>
</gene>
<feature type="transmembrane region" description="Helical" evidence="2">
    <location>
        <begin position="121"/>
        <end position="140"/>
    </location>
</feature>
<feature type="region of interest" description="Disordered" evidence="1">
    <location>
        <begin position="84"/>
        <end position="111"/>
    </location>
</feature>
<dbReference type="AlphaFoldDB" id="A0A1M6Y3M4"/>
<keyword evidence="4" id="KW-1185">Reference proteome</keyword>
<organism evidence="3 4">
    <name type="scientific">Anaerotignum lactatifermentans DSM 14214</name>
    <dbReference type="NCBI Taxonomy" id="1121323"/>
    <lineage>
        <taxon>Bacteria</taxon>
        <taxon>Bacillati</taxon>
        <taxon>Bacillota</taxon>
        <taxon>Clostridia</taxon>
        <taxon>Lachnospirales</taxon>
        <taxon>Anaerotignaceae</taxon>
        <taxon>Anaerotignum</taxon>
    </lineage>
</organism>
<dbReference type="Proteomes" id="UP000183975">
    <property type="component" value="Unassembled WGS sequence"/>
</dbReference>
<name>A0A1M6Y3M4_9FIRM</name>
<dbReference type="EMBL" id="FRAH01000069">
    <property type="protein sequence ID" value="SHL12669.1"/>
    <property type="molecule type" value="Genomic_DNA"/>
</dbReference>
<proteinExistence type="predicted"/>
<feature type="compositionally biased region" description="Low complexity" evidence="1">
    <location>
        <begin position="100"/>
        <end position="111"/>
    </location>
</feature>
<evidence type="ECO:0000313" key="3">
    <source>
        <dbReference type="EMBL" id="SHL12669.1"/>
    </source>
</evidence>
<evidence type="ECO:0000313" key="4">
    <source>
        <dbReference type="Proteomes" id="UP000183975"/>
    </source>
</evidence>
<accession>A0A1M6Y3M4</accession>
<dbReference type="RefSeq" id="WP_072852975.1">
    <property type="nucleotide sequence ID" value="NZ_FRAH01000069.1"/>
</dbReference>
<feature type="compositionally biased region" description="Basic and acidic residues" evidence="1">
    <location>
        <begin position="84"/>
        <end position="99"/>
    </location>
</feature>
<protein>
    <submittedName>
        <fullName evidence="3">Uncharacterized protein</fullName>
    </submittedName>
</protein>
<evidence type="ECO:0000256" key="1">
    <source>
        <dbReference type="SAM" id="MobiDB-lite"/>
    </source>
</evidence>